<dbReference type="AlphaFoldDB" id="A0A8H6E6G4"/>
<keyword evidence="4" id="KW-1185">Reference proteome</keyword>
<proteinExistence type="predicted"/>
<dbReference type="InterPro" id="IPR051091">
    <property type="entry name" value="O-Glucosyltr/Glycosyltrsf_90"/>
</dbReference>
<accession>A0A8H6E6G4</accession>
<feature type="domain" description="Glycosyl transferase CAP10" evidence="2">
    <location>
        <begin position="185"/>
        <end position="410"/>
    </location>
</feature>
<dbReference type="PANTHER" id="PTHR12203:SF107">
    <property type="entry name" value="GLYCOSYL TRANSFERASE CAP10 DOMAIN-CONTAINING PROTEIN"/>
    <property type="match status" value="1"/>
</dbReference>
<evidence type="ECO:0000256" key="1">
    <source>
        <dbReference type="SAM" id="Phobius"/>
    </source>
</evidence>
<sequence>MGRATSTYTWRLAVLGLAAALGIMIWSLWLGVNSDKDNIHPILNQLIPAGHCACEASTIFKCDSCLQCSSQLLSNDSALPPASDSISNVFDSEEYSYSQTQCRSFLPGYFEDLTRAQLFWNSKHGITRADLDNIKMVNGMARAAIYNGRLYVIKALANGEDHRRKIIGILSSIHRALISSPEYATIPNTEFIFSVEDKMDDVAGPGHPLWVLARKAKEESVWLMPDFGYWSWGHIDSRIGPYDQVVEHVRQRELPWEKKQDKLVWRGKLSFAPKLRRTLLEVTRKHPWGDVKEIEWKNKANFLSMEDHCNYRFIAHVEGRSYSASLKYRQACRSVIVIHKLQYIQHHHYLLVSSGPYQNYVQVERDFSDLPQKIQDLLDNPAKAQQIANNNVNVFRERYLTPAANSLALIMTDNTLRVSAPGCLVSIVVENLISDIGNHLDMARGELQAVKNALHLEVPFGRYWRLPLSC</sequence>
<evidence type="ECO:0000313" key="3">
    <source>
        <dbReference type="EMBL" id="KAF5861181.1"/>
    </source>
</evidence>
<comment type="caution">
    <text evidence="3">The sequence shown here is derived from an EMBL/GenBank/DDBJ whole genome shotgun (WGS) entry which is preliminary data.</text>
</comment>
<dbReference type="SMART" id="SM00672">
    <property type="entry name" value="CAP10"/>
    <property type="match status" value="1"/>
</dbReference>
<evidence type="ECO:0000313" key="4">
    <source>
        <dbReference type="Proteomes" id="UP000541154"/>
    </source>
</evidence>
<protein>
    <recommendedName>
        <fullName evidence="2">Glycosyl transferase CAP10 domain-containing protein</fullName>
    </recommendedName>
</protein>
<keyword evidence="1" id="KW-0812">Transmembrane</keyword>
<dbReference type="EMBL" id="SPNV01000107">
    <property type="protein sequence ID" value="KAF5861181.1"/>
    <property type="molecule type" value="Genomic_DNA"/>
</dbReference>
<gene>
    <name evidence="3" type="ORF">ETB97_000555</name>
</gene>
<evidence type="ECO:0000259" key="2">
    <source>
        <dbReference type="SMART" id="SM00672"/>
    </source>
</evidence>
<keyword evidence="1" id="KW-0472">Membrane</keyword>
<dbReference type="InterPro" id="IPR006598">
    <property type="entry name" value="CAP10"/>
</dbReference>
<reference evidence="3 4" key="1">
    <citation type="submission" date="2019-04" db="EMBL/GenBank/DDBJ databases">
        <title>Aspergillus burnettii sp. nov., novel species from soil in southeast Queensland.</title>
        <authorList>
            <person name="Gilchrist C.L.M."/>
            <person name="Pitt J.I."/>
            <person name="Lange L."/>
            <person name="Lacey H.J."/>
            <person name="Vuong D."/>
            <person name="Midgley D.J."/>
            <person name="Greenfield P."/>
            <person name="Bradbury M."/>
            <person name="Lacey E."/>
            <person name="Busk P.K."/>
            <person name="Pilgaard B."/>
            <person name="Chooi Y.H."/>
            <person name="Piggott A.M."/>
        </authorList>
    </citation>
    <scope>NUCLEOTIDE SEQUENCE [LARGE SCALE GENOMIC DNA]</scope>
    <source>
        <strain evidence="3 4">FRR 5400</strain>
    </source>
</reference>
<dbReference type="Proteomes" id="UP000541154">
    <property type="component" value="Unassembled WGS sequence"/>
</dbReference>
<keyword evidence="1" id="KW-1133">Transmembrane helix</keyword>
<organism evidence="3 4">
    <name type="scientific">Petromyces alliaceus</name>
    <name type="common">Aspergillus alliaceus</name>
    <dbReference type="NCBI Taxonomy" id="209559"/>
    <lineage>
        <taxon>Eukaryota</taxon>
        <taxon>Fungi</taxon>
        <taxon>Dikarya</taxon>
        <taxon>Ascomycota</taxon>
        <taxon>Pezizomycotina</taxon>
        <taxon>Eurotiomycetes</taxon>
        <taxon>Eurotiomycetidae</taxon>
        <taxon>Eurotiales</taxon>
        <taxon>Aspergillaceae</taxon>
        <taxon>Aspergillus</taxon>
        <taxon>Aspergillus subgen. Circumdati</taxon>
    </lineage>
</organism>
<dbReference type="PANTHER" id="PTHR12203">
    <property type="entry name" value="KDEL LYS-ASP-GLU-LEU CONTAINING - RELATED"/>
    <property type="match status" value="1"/>
</dbReference>
<feature type="transmembrane region" description="Helical" evidence="1">
    <location>
        <begin position="12"/>
        <end position="32"/>
    </location>
</feature>
<dbReference type="Pfam" id="PF05686">
    <property type="entry name" value="Glyco_transf_90"/>
    <property type="match status" value="1"/>
</dbReference>
<name>A0A8H6E6G4_PETAA</name>